<dbReference type="Pfam" id="PF00857">
    <property type="entry name" value="Isochorismatase"/>
    <property type="match status" value="1"/>
</dbReference>
<dbReference type="PANTHER" id="PTHR14119">
    <property type="entry name" value="HYDROLASE"/>
    <property type="match status" value="1"/>
</dbReference>
<dbReference type="RefSeq" id="WP_163677890.1">
    <property type="nucleotide sequence ID" value="NZ_JAAIYP010000035.1"/>
</dbReference>
<sequence>MLIDASRSLFLLVDVQEGLGPVMAEPRQVYRNCALLLRAAARLDVPVLASEQYPKGLGATMGELRGLLPEGAAMEKLHFSCAADPAIAERVRQSGRDQIVVAGIEAHVCVTQTALGFKAAGFQVFVAHDACSSRLAVNHAVAMARLAANGIDVMPTESVVFEWLHRAGTAEFKDLIALIK</sequence>
<dbReference type="SUPFAM" id="SSF52499">
    <property type="entry name" value="Isochorismatase-like hydrolases"/>
    <property type="match status" value="1"/>
</dbReference>
<organism evidence="2 3">
    <name type="scientific">Magnetospirillum aberrantis SpK</name>
    <dbReference type="NCBI Taxonomy" id="908842"/>
    <lineage>
        <taxon>Bacteria</taxon>
        <taxon>Pseudomonadati</taxon>
        <taxon>Pseudomonadota</taxon>
        <taxon>Alphaproteobacteria</taxon>
        <taxon>Rhodospirillales</taxon>
        <taxon>Rhodospirillaceae</taxon>
        <taxon>Magnetospirillum</taxon>
    </lineage>
</organism>
<proteinExistence type="predicted"/>
<dbReference type="InterPro" id="IPR050993">
    <property type="entry name" value="Isochorismatase_domain"/>
</dbReference>
<reference evidence="2 3" key="1">
    <citation type="submission" date="2020-02" db="EMBL/GenBank/DDBJ databases">
        <authorList>
            <person name="Dziuba M."/>
            <person name="Kuznetsov B."/>
            <person name="Mardanov A."/>
            <person name="Ravin N."/>
            <person name="Grouzdev D."/>
        </authorList>
    </citation>
    <scope>NUCLEOTIDE SEQUENCE [LARGE SCALE GENOMIC DNA]</scope>
    <source>
        <strain evidence="2 3">SpK</strain>
    </source>
</reference>
<dbReference type="InterPro" id="IPR036380">
    <property type="entry name" value="Isochorismatase-like_sf"/>
</dbReference>
<dbReference type="CDD" id="cd01012">
    <property type="entry name" value="YcaC_related"/>
    <property type="match status" value="1"/>
</dbReference>
<dbReference type="AlphaFoldDB" id="A0A7C9QTF1"/>
<evidence type="ECO:0000313" key="2">
    <source>
        <dbReference type="EMBL" id="NFV80180.1"/>
    </source>
</evidence>
<evidence type="ECO:0000313" key="3">
    <source>
        <dbReference type="Proteomes" id="UP000480684"/>
    </source>
</evidence>
<accession>A0A7C9QTF1</accession>
<evidence type="ECO:0000259" key="1">
    <source>
        <dbReference type="Pfam" id="PF00857"/>
    </source>
</evidence>
<gene>
    <name evidence="2" type="ORF">G4223_08660</name>
</gene>
<feature type="domain" description="Isochorismatase-like" evidence="1">
    <location>
        <begin position="9"/>
        <end position="157"/>
    </location>
</feature>
<keyword evidence="2" id="KW-0378">Hydrolase</keyword>
<comment type="caution">
    <text evidence="2">The sequence shown here is derived from an EMBL/GenBank/DDBJ whole genome shotgun (WGS) entry which is preliminary data.</text>
</comment>
<dbReference type="Proteomes" id="UP000480684">
    <property type="component" value="Unassembled WGS sequence"/>
</dbReference>
<dbReference type="InterPro" id="IPR000868">
    <property type="entry name" value="Isochorismatase-like_dom"/>
</dbReference>
<name>A0A7C9QTF1_9PROT</name>
<dbReference type="GO" id="GO:0016787">
    <property type="term" value="F:hydrolase activity"/>
    <property type="evidence" value="ECO:0007669"/>
    <property type="project" value="UniProtKB-KW"/>
</dbReference>
<dbReference type="EMBL" id="JAAIYP010000035">
    <property type="protein sequence ID" value="NFV80180.1"/>
    <property type="molecule type" value="Genomic_DNA"/>
</dbReference>
<dbReference type="Gene3D" id="3.40.50.850">
    <property type="entry name" value="Isochorismatase-like"/>
    <property type="match status" value="1"/>
</dbReference>
<dbReference type="PANTHER" id="PTHR14119:SF3">
    <property type="entry name" value="ISOCHORISMATASE DOMAIN-CONTAINING PROTEIN 2"/>
    <property type="match status" value="1"/>
</dbReference>
<keyword evidence="3" id="KW-1185">Reference proteome</keyword>
<protein>
    <submittedName>
        <fullName evidence="2">Hydrolase</fullName>
    </submittedName>
</protein>